<dbReference type="Proteomes" id="UP001178507">
    <property type="component" value="Unassembled WGS sequence"/>
</dbReference>
<feature type="region of interest" description="Disordered" evidence="1">
    <location>
        <begin position="160"/>
        <end position="180"/>
    </location>
</feature>
<evidence type="ECO:0000256" key="1">
    <source>
        <dbReference type="SAM" id="MobiDB-lite"/>
    </source>
</evidence>
<protein>
    <submittedName>
        <fullName evidence="2">Uncharacterized protein</fullName>
    </submittedName>
</protein>
<dbReference type="EMBL" id="CAUJNA010001569">
    <property type="protein sequence ID" value="CAJ1387767.1"/>
    <property type="molecule type" value="Genomic_DNA"/>
</dbReference>
<dbReference type="AlphaFoldDB" id="A0AA36IHX6"/>
<organism evidence="2 3">
    <name type="scientific">Effrenium voratum</name>
    <dbReference type="NCBI Taxonomy" id="2562239"/>
    <lineage>
        <taxon>Eukaryota</taxon>
        <taxon>Sar</taxon>
        <taxon>Alveolata</taxon>
        <taxon>Dinophyceae</taxon>
        <taxon>Suessiales</taxon>
        <taxon>Symbiodiniaceae</taxon>
        <taxon>Effrenium</taxon>
    </lineage>
</organism>
<evidence type="ECO:0000313" key="3">
    <source>
        <dbReference type="Proteomes" id="UP001178507"/>
    </source>
</evidence>
<proteinExistence type="predicted"/>
<comment type="caution">
    <text evidence="2">The sequence shown here is derived from an EMBL/GenBank/DDBJ whole genome shotgun (WGS) entry which is preliminary data.</text>
</comment>
<accession>A0AA36IHX6</accession>
<gene>
    <name evidence="2" type="ORF">EVOR1521_LOCUS13770</name>
</gene>
<keyword evidence="3" id="KW-1185">Reference proteome</keyword>
<reference evidence="2" key="1">
    <citation type="submission" date="2023-08" db="EMBL/GenBank/DDBJ databases">
        <authorList>
            <person name="Chen Y."/>
            <person name="Shah S."/>
            <person name="Dougan E. K."/>
            <person name="Thang M."/>
            <person name="Chan C."/>
        </authorList>
    </citation>
    <scope>NUCLEOTIDE SEQUENCE</scope>
</reference>
<name>A0AA36IHX6_9DINO</name>
<evidence type="ECO:0000313" key="2">
    <source>
        <dbReference type="EMBL" id="CAJ1387767.1"/>
    </source>
</evidence>
<sequence length="180" mass="20167">MWILLLLNLVVSEADKSCPYYQASGCILDQMEKVCEGEANEMITPSAEENIWMCCCPNPYVPCSSNESDETCVKAIRKQLKDHGSLGLDGLLEVRKTLLGSSEQCGGFFLDTVTPICKEWPSAMPKLMCEMLTWQWEELGDGNSEEFAQFSCPMIEANRASDGNSRKGHALSWDPQRREL</sequence>